<evidence type="ECO:0000313" key="2">
    <source>
        <dbReference type="Proteomes" id="UP000790377"/>
    </source>
</evidence>
<comment type="caution">
    <text evidence="1">The sequence shown here is derived from an EMBL/GenBank/DDBJ whole genome shotgun (WGS) entry which is preliminary data.</text>
</comment>
<organism evidence="1 2">
    <name type="scientific">Hygrophoropsis aurantiaca</name>
    <dbReference type="NCBI Taxonomy" id="72124"/>
    <lineage>
        <taxon>Eukaryota</taxon>
        <taxon>Fungi</taxon>
        <taxon>Dikarya</taxon>
        <taxon>Basidiomycota</taxon>
        <taxon>Agaricomycotina</taxon>
        <taxon>Agaricomycetes</taxon>
        <taxon>Agaricomycetidae</taxon>
        <taxon>Boletales</taxon>
        <taxon>Coniophorineae</taxon>
        <taxon>Hygrophoropsidaceae</taxon>
        <taxon>Hygrophoropsis</taxon>
    </lineage>
</organism>
<dbReference type="EMBL" id="MU268244">
    <property type="protein sequence ID" value="KAH7905209.1"/>
    <property type="molecule type" value="Genomic_DNA"/>
</dbReference>
<sequence>IRIDVRQWQMGWGPETGWAKLFSDDVRCARQQGPVEIDRFFSGCEYHVKKGRIILNQLRLFIQAPRKDNEADTIDVIIQAHDLSLEVLSELRFFEVKLDEYAPVVSLEKKICEVRYYDSME</sequence>
<reference evidence="1" key="1">
    <citation type="journal article" date="2021" name="New Phytol.">
        <title>Evolutionary innovations through gain and loss of genes in the ectomycorrhizal Boletales.</title>
        <authorList>
            <person name="Wu G."/>
            <person name="Miyauchi S."/>
            <person name="Morin E."/>
            <person name="Kuo A."/>
            <person name="Drula E."/>
            <person name="Varga T."/>
            <person name="Kohler A."/>
            <person name="Feng B."/>
            <person name="Cao Y."/>
            <person name="Lipzen A."/>
            <person name="Daum C."/>
            <person name="Hundley H."/>
            <person name="Pangilinan J."/>
            <person name="Johnson J."/>
            <person name="Barry K."/>
            <person name="LaButti K."/>
            <person name="Ng V."/>
            <person name="Ahrendt S."/>
            <person name="Min B."/>
            <person name="Choi I.G."/>
            <person name="Park H."/>
            <person name="Plett J.M."/>
            <person name="Magnuson J."/>
            <person name="Spatafora J.W."/>
            <person name="Nagy L.G."/>
            <person name="Henrissat B."/>
            <person name="Grigoriev I.V."/>
            <person name="Yang Z.L."/>
            <person name="Xu J."/>
            <person name="Martin F.M."/>
        </authorList>
    </citation>
    <scope>NUCLEOTIDE SEQUENCE</scope>
    <source>
        <strain evidence="1">ATCC 28755</strain>
    </source>
</reference>
<evidence type="ECO:0000313" key="1">
    <source>
        <dbReference type="EMBL" id="KAH7905209.1"/>
    </source>
</evidence>
<gene>
    <name evidence="1" type="ORF">BJ138DRAFT_1018027</name>
</gene>
<dbReference type="Proteomes" id="UP000790377">
    <property type="component" value="Unassembled WGS sequence"/>
</dbReference>
<name>A0ACB7ZWY6_9AGAM</name>
<keyword evidence="2" id="KW-1185">Reference proteome</keyword>
<proteinExistence type="predicted"/>
<protein>
    <submittedName>
        <fullName evidence="1">Uncharacterized protein</fullName>
    </submittedName>
</protein>
<accession>A0ACB7ZWY6</accession>
<feature type="non-terminal residue" evidence="1">
    <location>
        <position position="1"/>
    </location>
</feature>